<dbReference type="CDD" id="cd00302">
    <property type="entry name" value="cytochrome_P450"/>
    <property type="match status" value="1"/>
</dbReference>
<keyword evidence="1 3" id="KW-0479">Metal-binding</keyword>
<keyword evidence="3" id="KW-0349">Heme</keyword>
<keyword evidence="2 3" id="KW-0408">Iron</keyword>
<protein>
    <submittedName>
        <fullName evidence="4">Monooxygenase</fullName>
    </submittedName>
</protein>
<dbReference type="InterPro" id="IPR036396">
    <property type="entry name" value="Cyt_P450_sf"/>
</dbReference>
<comment type="caution">
    <text evidence="4">The sequence shown here is derived from an EMBL/GenBank/DDBJ whole genome shotgun (WGS) entry which is preliminary data.</text>
</comment>
<dbReference type="InterPro" id="IPR002403">
    <property type="entry name" value="Cyt_P450_E_grp-IV"/>
</dbReference>
<keyword evidence="3 4" id="KW-0503">Monooxygenase</keyword>
<name>A0ABX2Y453_9GAMM</name>
<dbReference type="Pfam" id="PF00067">
    <property type="entry name" value="p450"/>
    <property type="match status" value="1"/>
</dbReference>
<evidence type="ECO:0000313" key="4">
    <source>
        <dbReference type="EMBL" id="OCH99035.1"/>
    </source>
</evidence>
<reference evidence="4 5" key="1">
    <citation type="submission" date="2016-05" db="EMBL/GenBank/DDBJ databases">
        <authorList>
            <person name="Prochazka B."/>
            <person name="Indra A."/>
            <person name="Hasenberger P."/>
            <person name="Blaschitz M."/>
            <person name="Wagner L."/>
            <person name="Wewalka G."/>
            <person name="Sorschag S."/>
            <person name="Schmid D."/>
            <person name="Ruppitsch W."/>
        </authorList>
    </citation>
    <scope>NUCLEOTIDE SEQUENCE [LARGE SCALE GENOMIC DNA]</scope>
    <source>
        <strain evidence="4 5">974010_12</strain>
    </source>
</reference>
<accession>A0ABX2Y453</accession>
<dbReference type="PROSITE" id="PS00086">
    <property type="entry name" value="CYTOCHROME_P450"/>
    <property type="match status" value="1"/>
</dbReference>
<dbReference type="RefSeq" id="WP_065620454.1">
    <property type="nucleotide sequence ID" value="NZ_LYOZ01000003.1"/>
</dbReference>
<comment type="similarity">
    <text evidence="3">Belongs to the cytochrome P450 family.</text>
</comment>
<evidence type="ECO:0000313" key="5">
    <source>
        <dbReference type="Proteomes" id="UP000093336"/>
    </source>
</evidence>
<dbReference type="InterPro" id="IPR017972">
    <property type="entry name" value="Cyt_P450_CS"/>
</dbReference>
<proteinExistence type="inferred from homology"/>
<gene>
    <name evidence="4" type="ORF">A8135_09845</name>
</gene>
<dbReference type="SUPFAM" id="SSF48264">
    <property type="entry name" value="Cytochrome P450"/>
    <property type="match status" value="1"/>
</dbReference>
<dbReference type="Proteomes" id="UP000093336">
    <property type="component" value="Unassembled WGS sequence"/>
</dbReference>
<dbReference type="PRINTS" id="PR00465">
    <property type="entry name" value="EP450IV"/>
</dbReference>
<dbReference type="PANTHER" id="PTHR24281">
    <property type="entry name" value="STEROID 21-HYDROXYLASE-RELATED"/>
    <property type="match status" value="1"/>
</dbReference>
<evidence type="ECO:0000256" key="2">
    <source>
        <dbReference type="ARBA" id="ARBA00023004"/>
    </source>
</evidence>
<dbReference type="Gene3D" id="1.10.630.10">
    <property type="entry name" value="Cytochrome P450"/>
    <property type="match status" value="1"/>
</dbReference>
<keyword evidence="5" id="KW-1185">Reference proteome</keyword>
<dbReference type="GO" id="GO:0004497">
    <property type="term" value="F:monooxygenase activity"/>
    <property type="evidence" value="ECO:0007669"/>
    <property type="project" value="UniProtKB-KW"/>
</dbReference>
<evidence type="ECO:0000256" key="3">
    <source>
        <dbReference type="RuleBase" id="RU000461"/>
    </source>
</evidence>
<dbReference type="InterPro" id="IPR001128">
    <property type="entry name" value="Cyt_P450"/>
</dbReference>
<sequence length="501" mass="57018">MFANLFESSIVLSIRYYSTQAYDVAIEFLRQIERLGFGFTREFIRDPKVMIQTLTAAARSNEAGYSVVSLGYLGGNYAVITPKSHTQLIELLNQFDQEKLSRRGHASFKFFSGNDFFIISETGHTAMVARKNLSRFLTPSRFINSIVTEIEKSVERNTDIQVRHTVCGIIRTAMVESLLGINKLPTNTYQVMESYRNDVKRWGAFPFPELLNLMPSLRQKKEVYRAFSKGILEQEFEKLVKVLHTENDPVNANLIAASVISLFKEEHPTLSDKDLLSALRSLSIATIRRYFENPIVQSIPMILKAADNLTDAIVLCLVQIASDPDKMKMLQDEINSNNQILKEDVSISTLKSLPLLDAFYKESMRFDAPIAIPRYTERGYLSDSMTIPSNTMVIFDLEALAKGKEYWVNPEKFDPIRFLQPKQQLDTEGSGDYKSHTLGKFPFVPFSVGQRNCPAFAVTEILFKLTIAKFVSTYELQFVEKNDDDSILHITTRESSFSLTK</sequence>
<dbReference type="EMBL" id="LYOZ01000003">
    <property type="protein sequence ID" value="OCH99035.1"/>
    <property type="molecule type" value="Genomic_DNA"/>
</dbReference>
<keyword evidence="3" id="KW-0560">Oxidoreductase</keyword>
<organism evidence="4 5">
    <name type="scientific">Legionella jamestowniensis</name>
    <dbReference type="NCBI Taxonomy" id="455"/>
    <lineage>
        <taxon>Bacteria</taxon>
        <taxon>Pseudomonadati</taxon>
        <taxon>Pseudomonadota</taxon>
        <taxon>Gammaproteobacteria</taxon>
        <taxon>Legionellales</taxon>
        <taxon>Legionellaceae</taxon>
        <taxon>Legionella</taxon>
    </lineage>
</organism>
<evidence type="ECO:0000256" key="1">
    <source>
        <dbReference type="ARBA" id="ARBA00022723"/>
    </source>
</evidence>